<keyword evidence="3" id="KW-0812">Transmembrane</keyword>
<dbReference type="InterPro" id="IPR026050">
    <property type="entry name" value="C1GALT1/C1GALT1_chp1"/>
</dbReference>
<dbReference type="PANTHER" id="PTHR23033">
    <property type="entry name" value="BETA1,3-GALACTOSYLTRANSFERASE"/>
    <property type="match status" value="1"/>
</dbReference>
<accession>A0AAE0FG49</accession>
<comment type="caution">
    <text evidence="7">The sequence shown here is derived from an EMBL/GenBank/DDBJ whole genome shotgun (WGS) entry which is preliminary data.</text>
</comment>
<proteinExistence type="inferred from homology"/>
<dbReference type="Proteomes" id="UP001190700">
    <property type="component" value="Unassembled WGS sequence"/>
</dbReference>
<evidence type="ECO:0000256" key="1">
    <source>
        <dbReference type="ARBA" id="ARBA00004606"/>
    </source>
</evidence>
<keyword evidence="8" id="KW-1185">Reference proteome</keyword>
<comment type="similarity">
    <text evidence="2">Belongs to the glycosyltransferase 31 family. Beta3-Gal-T subfamily.</text>
</comment>
<evidence type="ECO:0000256" key="6">
    <source>
        <dbReference type="ARBA" id="ARBA00023136"/>
    </source>
</evidence>
<dbReference type="EMBL" id="LGRX02019281">
    <property type="protein sequence ID" value="KAK3258763.1"/>
    <property type="molecule type" value="Genomic_DNA"/>
</dbReference>
<evidence type="ECO:0000256" key="4">
    <source>
        <dbReference type="ARBA" id="ARBA00022968"/>
    </source>
</evidence>
<dbReference type="Gene3D" id="3.90.550.50">
    <property type="match status" value="1"/>
</dbReference>
<evidence type="ECO:0000256" key="3">
    <source>
        <dbReference type="ARBA" id="ARBA00022692"/>
    </source>
</evidence>
<organism evidence="7 8">
    <name type="scientific">Cymbomonas tetramitiformis</name>
    <dbReference type="NCBI Taxonomy" id="36881"/>
    <lineage>
        <taxon>Eukaryota</taxon>
        <taxon>Viridiplantae</taxon>
        <taxon>Chlorophyta</taxon>
        <taxon>Pyramimonadophyceae</taxon>
        <taxon>Pyramimonadales</taxon>
        <taxon>Pyramimonadaceae</taxon>
        <taxon>Cymbomonas</taxon>
    </lineage>
</organism>
<dbReference type="AlphaFoldDB" id="A0AAE0FG49"/>
<reference evidence="7 8" key="1">
    <citation type="journal article" date="2015" name="Genome Biol. Evol.">
        <title>Comparative Genomics of a Bacterivorous Green Alga Reveals Evolutionary Causalities and Consequences of Phago-Mixotrophic Mode of Nutrition.</title>
        <authorList>
            <person name="Burns J.A."/>
            <person name="Paasch A."/>
            <person name="Narechania A."/>
            <person name="Kim E."/>
        </authorList>
    </citation>
    <scope>NUCLEOTIDE SEQUENCE [LARGE SCALE GENOMIC DNA]</scope>
    <source>
        <strain evidence="7 8">PLY_AMNH</strain>
    </source>
</reference>
<evidence type="ECO:0000313" key="7">
    <source>
        <dbReference type="EMBL" id="KAK3258763.1"/>
    </source>
</evidence>
<sequence length="320" mass="36837">MRTYTRILSEPGRCDAIRFYTGQEVDVSRAEKVIAHLVQGKDVRVVSTDSIGPWRRDYASIRLHLRHCNVKNRGCTHGYENRYEHTYRSFLHLHEEEGDQVAWVIKLDFDSLFIPENWRRFLDSKNYCTHEPHYLGHTLYHRKHPFQAGAGFALSKAALDILARHLREETLQKPTPKQPHLIESNCWDFETSAEDYHLGVCLAVCGVKVSDGRDEDGKQFFMNYGANAHRGLKWRPESWQFKGMPEKYRENVHDNCCADFAVLTHSYPNMQVMIALFEPEGGDLGQGFTEATKFSLQRLLHIERSGPVFGISLGAGVVQQ</sequence>
<evidence type="ECO:0000313" key="8">
    <source>
        <dbReference type="Proteomes" id="UP001190700"/>
    </source>
</evidence>
<dbReference type="GO" id="GO:0016020">
    <property type="term" value="C:membrane"/>
    <property type="evidence" value="ECO:0007669"/>
    <property type="project" value="UniProtKB-SubCell"/>
</dbReference>
<dbReference type="GO" id="GO:0016263">
    <property type="term" value="F:glycoprotein-N-acetylgalactosamine 3-beta-galactosyltransferase activity"/>
    <property type="evidence" value="ECO:0007669"/>
    <property type="project" value="TreeGrafter"/>
</dbReference>
<keyword evidence="6" id="KW-0472">Membrane</keyword>
<dbReference type="PANTHER" id="PTHR23033:SF14">
    <property type="entry name" value="GLYCOPROTEIN-N-ACETYLGALACTOSAMINE 3-BETA-GALACTOSYLTRANSFERASE 1-RELATED"/>
    <property type="match status" value="1"/>
</dbReference>
<evidence type="ECO:0000256" key="2">
    <source>
        <dbReference type="ARBA" id="ARBA00006462"/>
    </source>
</evidence>
<comment type="subcellular location">
    <subcellularLocation>
        <location evidence="1">Membrane</location>
        <topology evidence="1">Single-pass type II membrane protein</topology>
    </subcellularLocation>
</comment>
<name>A0AAE0FG49_9CHLO</name>
<evidence type="ECO:0000256" key="5">
    <source>
        <dbReference type="ARBA" id="ARBA00022989"/>
    </source>
</evidence>
<gene>
    <name evidence="7" type="ORF">CYMTET_32204</name>
</gene>
<keyword evidence="5" id="KW-1133">Transmembrane helix</keyword>
<keyword evidence="4" id="KW-0735">Signal-anchor</keyword>
<protein>
    <submittedName>
        <fullName evidence="7">Uncharacterized protein</fullName>
    </submittedName>
</protein>